<evidence type="ECO:0008006" key="3">
    <source>
        <dbReference type="Google" id="ProtNLM"/>
    </source>
</evidence>
<dbReference type="Proteomes" id="UP000199012">
    <property type="component" value="Unassembled WGS sequence"/>
</dbReference>
<dbReference type="EMBL" id="FOKA01000006">
    <property type="protein sequence ID" value="SFB05694.1"/>
    <property type="molecule type" value="Genomic_DNA"/>
</dbReference>
<evidence type="ECO:0000313" key="2">
    <source>
        <dbReference type="Proteomes" id="UP000199012"/>
    </source>
</evidence>
<organism evidence="1 2">
    <name type="scientific">Cellulomonas marina</name>
    <dbReference type="NCBI Taxonomy" id="988821"/>
    <lineage>
        <taxon>Bacteria</taxon>
        <taxon>Bacillati</taxon>
        <taxon>Actinomycetota</taxon>
        <taxon>Actinomycetes</taxon>
        <taxon>Micrococcales</taxon>
        <taxon>Cellulomonadaceae</taxon>
        <taxon>Cellulomonas</taxon>
    </lineage>
</organism>
<evidence type="ECO:0000313" key="1">
    <source>
        <dbReference type="EMBL" id="SFB05694.1"/>
    </source>
</evidence>
<keyword evidence="2" id="KW-1185">Reference proteome</keyword>
<dbReference type="RefSeq" id="WP_139224367.1">
    <property type="nucleotide sequence ID" value="NZ_BONM01000006.1"/>
</dbReference>
<dbReference type="AlphaFoldDB" id="A0A1I0XXN3"/>
<sequence length="110" mass="10496">MATDTGGGGAPAGGTLVVDTGALRSLAAALDAVRALLPGGTPALDELPAAVGHPALAAAARDHVDGRRADLVGMDDELRSLAEGCRAVADGFESADGRLAAGVPAVGGAA</sequence>
<proteinExistence type="predicted"/>
<accession>A0A1I0XXN3</accession>
<dbReference type="STRING" id="988821.SAMN05421867_10646"/>
<reference evidence="1 2" key="1">
    <citation type="submission" date="2016-10" db="EMBL/GenBank/DDBJ databases">
        <authorList>
            <person name="de Groot N.N."/>
        </authorList>
    </citation>
    <scope>NUCLEOTIDE SEQUENCE [LARGE SCALE GENOMIC DNA]</scope>
    <source>
        <strain evidence="1 2">CGMCC 4.6945</strain>
    </source>
</reference>
<protein>
    <recommendedName>
        <fullName evidence="3">Excreted virulence factor EspC, type VII ESX diderm</fullName>
    </recommendedName>
</protein>
<gene>
    <name evidence="1" type="ORF">SAMN05421867_10646</name>
</gene>
<name>A0A1I0XXN3_9CELL</name>